<protein>
    <recommendedName>
        <fullName evidence="1">Rhamnogalacturonase A/B/Epimerase-like pectate lyase domain-containing protein</fullName>
    </recommendedName>
</protein>
<dbReference type="EMBL" id="SMKQ01000004">
    <property type="protein sequence ID" value="TDD56267.1"/>
    <property type="molecule type" value="Genomic_DNA"/>
</dbReference>
<dbReference type="OrthoDB" id="3494016at2"/>
<comment type="caution">
    <text evidence="2">The sequence shown here is derived from an EMBL/GenBank/DDBJ whole genome shotgun (WGS) entry which is preliminary data.</text>
</comment>
<dbReference type="InterPro" id="IPR012334">
    <property type="entry name" value="Pectin_lyas_fold"/>
</dbReference>
<dbReference type="InterPro" id="IPR011050">
    <property type="entry name" value="Pectin_lyase_fold/virulence"/>
</dbReference>
<evidence type="ECO:0000313" key="3">
    <source>
        <dbReference type="Proteomes" id="UP000295302"/>
    </source>
</evidence>
<dbReference type="SUPFAM" id="SSF51126">
    <property type="entry name" value="Pectin lyase-like"/>
    <property type="match status" value="1"/>
</dbReference>
<dbReference type="Pfam" id="PF12708">
    <property type="entry name" value="Pect-lyase_RHGA_epim"/>
    <property type="match status" value="1"/>
</dbReference>
<accession>A0A4V2YNY7</accession>
<sequence length="639" mass="66236">MCRGEATKAAFIDSCEPESASVRSPVYTYQPPFEEAGAMSEGTDRRALLRIGGAALGAAAATASWGAAPAAAVSVSAADPADVVTPQQFGALADGKHDDTDAVQQAIDAQGTRLNRIVVFPPGTYRITRTIVIPDLPGEPFNRIQLRGYSTMTNRASIIQVEHDGVGIDVRCSLAAVHGLAFVAPAKTANNVALRFAGEANTDDTDAAILECTFVSFKLAVDHVGRGIYFAHNLVALCTTGISLAWPGGGTEGGADHLPPYGLRKWLITGNHFHSPFQAIVTQGAENADFRGMIIQGNLLDIGRRLLIGSVSNSTITGNVVEKADNGPIIEITSGGHDLTIGDNVLGGFEPPQNNGPCAVQFSSGVTAHNVTISGNSFNWLNHSPIRFENDASRVTIANNSFDNWNLGARNDAAAIRVNGAARTFSIIGNVISADPAGRPPILTTGGLHDSHVIGNGSEQVPLVAGPVGDDSFVQATPGRFNRIEVAGPMGAAARVVSTWTGAVTAGEDRYGSFVVEGSNANPGVKGGLRVVPVNGSGSAATELLCSTTSTNELVSMISNANGLVPPADNVRDLGSADRRMRAVYAHRVVLSEHAPDALPDAADHAGGLVLVHDPKTGKRGLALSDGGSWRGVVLGAPV</sequence>
<dbReference type="Proteomes" id="UP000295302">
    <property type="component" value="Unassembled WGS sequence"/>
</dbReference>
<evidence type="ECO:0000259" key="1">
    <source>
        <dbReference type="Pfam" id="PF12708"/>
    </source>
</evidence>
<organism evidence="2 3">
    <name type="scientific">Nonomuraea terrae</name>
    <dbReference type="NCBI Taxonomy" id="2530383"/>
    <lineage>
        <taxon>Bacteria</taxon>
        <taxon>Bacillati</taxon>
        <taxon>Actinomycetota</taxon>
        <taxon>Actinomycetes</taxon>
        <taxon>Streptosporangiales</taxon>
        <taxon>Streptosporangiaceae</taxon>
        <taxon>Nonomuraea</taxon>
    </lineage>
</organism>
<dbReference type="Gene3D" id="2.160.20.10">
    <property type="entry name" value="Single-stranded right-handed beta-helix, Pectin lyase-like"/>
    <property type="match status" value="2"/>
</dbReference>
<dbReference type="PROSITE" id="PS51318">
    <property type="entry name" value="TAT"/>
    <property type="match status" value="1"/>
</dbReference>
<dbReference type="AlphaFoldDB" id="A0A4V2YNY7"/>
<proteinExistence type="predicted"/>
<name>A0A4V2YNY7_9ACTN</name>
<keyword evidence="3" id="KW-1185">Reference proteome</keyword>
<dbReference type="InterPro" id="IPR024535">
    <property type="entry name" value="RHGA/B-epi-like_pectate_lyase"/>
</dbReference>
<dbReference type="InterPro" id="IPR006311">
    <property type="entry name" value="TAT_signal"/>
</dbReference>
<evidence type="ECO:0000313" key="2">
    <source>
        <dbReference type="EMBL" id="TDD56267.1"/>
    </source>
</evidence>
<reference evidence="2 3" key="1">
    <citation type="submission" date="2019-03" db="EMBL/GenBank/DDBJ databases">
        <title>Draft genome sequences of novel Actinobacteria.</title>
        <authorList>
            <person name="Sahin N."/>
            <person name="Ay H."/>
            <person name="Saygin H."/>
        </authorList>
    </citation>
    <scope>NUCLEOTIDE SEQUENCE [LARGE SCALE GENOMIC DNA]</scope>
    <source>
        <strain evidence="2 3">CH32</strain>
    </source>
</reference>
<feature type="domain" description="Rhamnogalacturonase A/B/Epimerase-like pectate lyase" evidence="1">
    <location>
        <begin position="88"/>
        <end position="154"/>
    </location>
</feature>
<gene>
    <name evidence="2" type="ORF">E1286_02845</name>
</gene>